<dbReference type="PANTHER" id="PTHR36435:SF1">
    <property type="entry name" value="CAAX AMINO TERMINAL PROTEASE FAMILY PROTEIN"/>
    <property type="match status" value="1"/>
</dbReference>
<feature type="transmembrane region" description="Helical" evidence="1">
    <location>
        <begin position="190"/>
        <end position="209"/>
    </location>
</feature>
<keyword evidence="3" id="KW-0482">Metalloprotease</keyword>
<dbReference type="RefSeq" id="WP_166402068.1">
    <property type="nucleotide sequence ID" value="NZ_JAANHS010000002.1"/>
</dbReference>
<reference evidence="3 4" key="1">
    <citation type="journal article" date="2022" name="Microorganisms">
        <title>Genome Sequence and Characterization of a Xanthorhodopsin-Containing, Aerobic Anoxygenic Phototrophic Rhodobacter Species, Isolated from Mesophilic Conditions at Yellowstone National Park.</title>
        <authorList>
            <person name="Kyndt J.A."/>
            <person name="Robertson S."/>
            <person name="Shoffstall I.B."/>
            <person name="Ramaley R.F."/>
            <person name="Meyer T.E."/>
        </authorList>
    </citation>
    <scope>NUCLEOTIDE SEQUENCE [LARGE SCALE GENOMIC DNA]</scope>
    <source>
        <strain evidence="3 4">M37P</strain>
    </source>
</reference>
<accession>A0ABX0G4B1</accession>
<keyword evidence="1" id="KW-0472">Membrane</keyword>
<protein>
    <submittedName>
        <fullName evidence="3">CPBP family intramembrane metalloprotease</fullName>
    </submittedName>
</protein>
<evidence type="ECO:0000256" key="1">
    <source>
        <dbReference type="SAM" id="Phobius"/>
    </source>
</evidence>
<feature type="transmembrane region" description="Helical" evidence="1">
    <location>
        <begin position="136"/>
        <end position="159"/>
    </location>
</feature>
<dbReference type="InterPro" id="IPR003675">
    <property type="entry name" value="Rce1/LyrA-like_dom"/>
</dbReference>
<dbReference type="InterPro" id="IPR052710">
    <property type="entry name" value="CAAX_protease"/>
</dbReference>
<feature type="transmembrane region" description="Helical" evidence="1">
    <location>
        <begin position="221"/>
        <end position="244"/>
    </location>
</feature>
<sequence length="268" mass="29053">MPNRLPKALVTLAAWLGATVAVGAYLRPDARGMAEIVGLLSTGIAWNVVVAIAVLAIATRAFGWRDLGFCPPAGRSLARFVWFPLLTLLPFYAIAFAVGLPPTQAILFLSINTALVALSEEWMFRGILFQALRMRLRLWPALVLTSVLFGAVHVLNAFSLGDIRLAAAQAVAAMMTGFLLVALMLRTGSIWTAVTYHLFWNLGILLLAYETAQYPLPEGPVQLGSYLVPLLVVLPNFLYSLVLLRKLPNHPPSGPDGRSPATPAPFPR</sequence>
<name>A0ABX0G4B1_9RHOB</name>
<evidence type="ECO:0000313" key="4">
    <source>
        <dbReference type="Proteomes" id="UP001515660"/>
    </source>
</evidence>
<gene>
    <name evidence="3" type="ORF">G8O29_04780</name>
</gene>
<feature type="transmembrane region" description="Helical" evidence="1">
    <location>
        <begin position="39"/>
        <end position="59"/>
    </location>
</feature>
<dbReference type="EMBL" id="JAANHS010000002">
    <property type="protein sequence ID" value="NHB76058.1"/>
    <property type="molecule type" value="Genomic_DNA"/>
</dbReference>
<keyword evidence="1" id="KW-0812">Transmembrane</keyword>
<organism evidence="3 4">
    <name type="scientific">Rhodobacter calidifons</name>
    <dbReference type="NCBI Taxonomy" id="2715277"/>
    <lineage>
        <taxon>Bacteria</taxon>
        <taxon>Pseudomonadati</taxon>
        <taxon>Pseudomonadota</taxon>
        <taxon>Alphaproteobacteria</taxon>
        <taxon>Rhodobacterales</taxon>
        <taxon>Rhodobacter group</taxon>
        <taxon>Rhodobacter</taxon>
    </lineage>
</organism>
<comment type="caution">
    <text evidence="3">The sequence shown here is derived from an EMBL/GenBank/DDBJ whole genome shotgun (WGS) entry which is preliminary data.</text>
</comment>
<feature type="domain" description="CAAX prenyl protease 2/Lysostaphin resistance protein A-like" evidence="2">
    <location>
        <begin position="104"/>
        <end position="202"/>
    </location>
</feature>
<evidence type="ECO:0000259" key="2">
    <source>
        <dbReference type="Pfam" id="PF02517"/>
    </source>
</evidence>
<dbReference type="Pfam" id="PF02517">
    <property type="entry name" value="Rce1-like"/>
    <property type="match status" value="1"/>
</dbReference>
<keyword evidence="1" id="KW-1133">Transmembrane helix</keyword>
<dbReference type="PANTHER" id="PTHR36435">
    <property type="entry name" value="SLR1288 PROTEIN"/>
    <property type="match status" value="1"/>
</dbReference>
<keyword evidence="3" id="KW-0378">Hydrolase</keyword>
<feature type="transmembrane region" description="Helical" evidence="1">
    <location>
        <begin position="165"/>
        <end position="183"/>
    </location>
</feature>
<dbReference type="GO" id="GO:0008237">
    <property type="term" value="F:metallopeptidase activity"/>
    <property type="evidence" value="ECO:0007669"/>
    <property type="project" value="UniProtKB-KW"/>
</dbReference>
<proteinExistence type="predicted"/>
<dbReference type="Proteomes" id="UP001515660">
    <property type="component" value="Unassembled WGS sequence"/>
</dbReference>
<keyword evidence="3" id="KW-0645">Protease</keyword>
<feature type="transmembrane region" description="Helical" evidence="1">
    <location>
        <begin position="105"/>
        <end position="124"/>
    </location>
</feature>
<feature type="transmembrane region" description="Helical" evidence="1">
    <location>
        <begin position="80"/>
        <end position="99"/>
    </location>
</feature>
<evidence type="ECO:0000313" key="3">
    <source>
        <dbReference type="EMBL" id="NHB76058.1"/>
    </source>
</evidence>
<keyword evidence="4" id="KW-1185">Reference proteome</keyword>